<reference evidence="1 2" key="1">
    <citation type="submission" date="2018-06" db="EMBL/GenBank/DDBJ databases">
        <title>Draft genome sequence of Modestobacter versicolor CP153-2.</title>
        <authorList>
            <person name="Gundlapally S.R."/>
        </authorList>
    </citation>
    <scope>NUCLEOTIDE SEQUENCE [LARGE SCALE GENOMIC DNA]</scope>
    <source>
        <strain evidence="1 2">CP153-2</strain>
    </source>
</reference>
<dbReference type="InterPro" id="IPR028082">
    <property type="entry name" value="Peripla_BP_I"/>
</dbReference>
<feature type="non-terminal residue" evidence="1">
    <location>
        <position position="69"/>
    </location>
</feature>
<dbReference type="Gene3D" id="3.40.50.2300">
    <property type="match status" value="1"/>
</dbReference>
<keyword evidence="2" id="KW-1185">Reference proteome</keyword>
<organism evidence="1 2">
    <name type="scientific">Modestobacter versicolor</name>
    <dbReference type="NCBI Taxonomy" id="429133"/>
    <lineage>
        <taxon>Bacteria</taxon>
        <taxon>Bacillati</taxon>
        <taxon>Actinomycetota</taxon>
        <taxon>Actinomycetes</taxon>
        <taxon>Geodermatophilales</taxon>
        <taxon>Geodermatophilaceae</taxon>
        <taxon>Modestobacter</taxon>
    </lineage>
</organism>
<evidence type="ECO:0000313" key="1">
    <source>
        <dbReference type="EMBL" id="PZA20922.1"/>
    </source>
</evidence>
<sequence length="69" mass="7261">MRLVERQVARVRRVQPQGHAGRTGPVQDAGTIAVGNLVALSGPISATAREQLLGQQAWFDEVNANGGIA</sequence>
<proteinExistence type="predicted"/>
<name>A0A323V809_9ACTN</name>
<gene>
    <name evidence="1" type="ORF">DMO24_12995</name>
</gene>
<dbReference type="EMBL" id="QKNV01000131">
    <property type="protein sequence ID" value="PZA20922.1"/>
    <property type="molecule type" value="Genomic_DNA"/>
</dbReference>
<comment type="caution">
    <text evidence="1">The sequence shown here is derived from an EMBL/GenBank/DDBJ whole genome shotgun (WGS) entry which is preliminary data.</text>
</comment>
<dbReference type="Proteomes" id="UP000247602">
    <property type="component" value="Unassembled WGS sequence"/>
</dbReference>
<dbReference type="RefSeq" id="WP_220035975.1">
    <property type="nucleotide sequence ID" value="NZ_QKNV01000131.1"/>
</dbReference>
<dbReference type="SUPFAM" id="SSF53822">
    <property type="entry name" value="Periplasmic binding protein-like I"/>
    <property type="match status" value="1"/>
</dbReference>
<accession>A0A323V809</accession>
<dbReference type="AlphaFoldDB" id="A0A323V809"/>
<protein>
    <submittedName>
        <fullName evidence="1">Uncharacterized protein</fullName>
    </submittedName>
</protein>
<evidence type="ECO:0000313" key="2">
    <source>
        <dbReference type="Proteomes" id="UP000247602"/>
    </source>
</evidence>